<protein>
    <recommendedName>
        <fullName evidence="2">Nudix hydrolase domain-containing protein</fullName>
    </recommendedName>
</protein>
<evidence type="ECO:0000259" key="2">
    <source>
        <dbReference type="PROSITE" id="PS51462"/>
    </source>
</evidence>
<name>A0ABP1PWX2_9HEXA</name>
<reference evidence="3 4" key="1">
    <citation type="submission" date="2024-08" db="EMBL/GenBank/DDBJ databases">
        <authorList>
            <person name="Cucini C."/>
            <person name="Frati F."/>
        </authorList>
    </citation>
    <scope>NUCLEOTIDE SEQUENCE [LARGE SCALE GENOMIC DNA]</scope>
</reference>
<evidence type="ECO:0000313" key="3">
    <source>
        <dbReference type="EMBL" id="CAL8080851.1"/>
    </source>
</evidence>
<sequence>MKLTQNGVKRYWDFMKLHDSVTVVLYNSTRNVLILVKQFRPPVFVSGALPSGAALTIDHLTIDWNNVPLENGVTLELCGGIIDAKLSDEEIMKNEVYEECGYDVPLKNFERIITYAVATVVYNTTRNVLVLVKQFRPAVFVCGALPSSSSNSLKNLKSMDWSKVPLEMGITLEIPGGILDEDITPEEAIKQEILEECGYDVPLQGIMRLAEYRTSTGVTGDIQWMFYAECTDKMKVSEGGGKPENGEFVEVVEMSIPEVRKFVKQKVVPANCTILVAMMLFLKYKAPKE</sequence>
<dbReference type="PANTHER" id="PTHR11839">
    <property type="entry name" value="UDP/ADP-SUGAR PYROPHOSPHATASE"/>
    <property type="match status" value="1"/>
</dbReference>
<proteinExistence type="predicted"/>
<dbReference type="Proteomes" id="UP001642540">
    <property type="component" value="Unassembled WGS sequence"/>
</dbReference>
<organism evidence="3 4">
    <name type="scientific">Orchesella dallaii</name>
    <dbReference type="NCBI Taxonomy" id="48710"/>
    <lineage>
        <taxon>Eukaryota</taxon>
        <taxon>Metazoa</taxon>
        <taxon>Ecdysozoa</taxon>
        <taxon>Arthropoda</taxon>
        <taxon>Hexapoda</taxon>
        <taxon>Collembola</taxon>
        <taxon>Entomobryomorpha</taxon>
        <taxon>Entomobryoidea</taxon>
        <taxon>Orchesellidae</taxon>
        <taxon>Orchesellinae</taxon>
        <taxon>Orchesella</taxon>
    </lineage>
</organism>
<dbReference type="SUPFAM" id="SSF55811">
    <property type="entry name" value="Nudix"/>
    <property type="match status" value="2"/>
</dbReference>
<evidence type="ECO:0000256" key="1">
    <source>
        <dbReference type="ARBA" id="ARBA00022801"/>
    </source>
</evidence>
<dbReference type="CDD" id="cd18887">
    <property type="entry name" value="NUDIX_UGPPase_Nudt14"/>
    <property type="match status" value="1"/>
</dbReference>
<dbReference type="PANTHER" id="PTHR11839:SF15">
    <property type="entry name" value="URIDINE DIPHOSPHATE GLUCOSE PYROPHOSPHATASE NUDT14"/>
    <property type="match status" value="1"/>
</dbReference>
<comment type="caution">
    <text evidence="3">The sequence shown here is derived from an EMBL/GenBank/DDBJ whole genome shotgun (WGS) entry which is preliminary data.</text>
</comment>
<accession>A0ABP1PWX2</accession>
<dbReference type="EMBL" id="CAXLJM020000014">
    <property type="protein sequence ID" value="CAL8080851.1"/>
    <property type="molecule type" value="Genomic_DNA"/>
</dbReference>
<dbReference type="InterPro" id="IPR000086">
    <property type="entry name" value="NUDIX_hydrolase_dom"/>
</dbReference>
<dbReference type="PROSITE" id="PS51462">
    <property type="entry name" value="NUDIX"/>
    <property type="match status" value="1"/>
</dbReference>
<evidence type="ECO:0000313" key="4">
    <source>
        <dbReference type="Proteomes" id="UP001642540"/>
    </source>
</evidence>
<keyword evidence="1" id="KW-0378">Hydrolase</keyword>
<feature type="domain" description="Nudix hydrolase" evidence="2">
    <location>
        <begin position="112"/>
        <end position="280"/>
    </location>
</feature>
<dbReference type="InterPro" id="IPR015797">
    <property type="entry name" value="NUDIX_hydrolase-like_dom_sf"/>
</dbReference>
<keyword evidence="4" id="KW-1185">Reference proteome</keyword>
<dbReference type="Gene3D" id="3.90.79.10">
    <property type="entry name" value="Nucleoside Triphosphate Pyrophosphohydrolase"/>
    <property type="match status" value="2"/>
</dbReference>
<gene>
    <name evidence="3" type="ORF">ODALV1_LOCUS4756</name>
</gene>